<feature type="region of interest" description="Disordered" evidence="1">
    <location>
        <begin position="1"/>
        <end position="20"/>
    </location>
</feature>
<keyword evidence="3" id="KW-1185">Reference proteome</keyword>
<organism evidence="2 3">
    <name type="scientific">Lunasporangiospora selenospora</name>
    <dbReference type="NCBI Taxonomy" id="979761"/>
    <lineage>
        <taxon>Eukaryota</taxon>
        <taxon>Fungi</taxon>
        <taxon>Fungi incertae sedis</taxon>
        <taxon>Mucoromycota</taxon>
        <taxon>Mortierellomycotina</taxon>
        <taxon>Mortierellomycetes</taxon>
        <taxon>Mortierellales</taxon>
        <taxon>Mortierellaceae</taxon>
        <taxon>Lunasporangiospora</taxon>
    </lineage>
</organism>
<reference evidence="2" key="1">
    <citation type="journal article" date="2020" name="Fungal Divers.">
        <title>Resolving the Mortierellaceae phylogeny through synthesis of multi-gene phylogenetics and phylogenomics.</title>
        <authorList>
            <person name="Vandepol N."/>
            <person name="Liber J."/>
            <person name="Desiro A."/>
            <person name="Na H."/>
            <person name="Kennedy M."/>
            <person name="Barry K."/>
            <person name="Grigoriev I.V."/>
            <person name="Miller A.N."/>
            <person name="O'Donnell K."/>
            <person name="Stajich J.E."/>
            <person name="Bonito G."/>
        </authorList>
    </citation>
    <scope>NUCLEOTIDE SEQUENCE</scope>
    <source>
        <strain evidence="2">KOD1015</strain>
    </source>
</reference>
<comment type="caution">
    <text evidence="2">The sequence shown here is derived from an EMBL/GenBank/DDBJ whole genome shotgun (WGS) entry which is preliminary data.</text>
</comment>
<protein>
    <submittedName>
        <fullName evidence="2">Uncharacterized protein</fullName>
    </submittedName>
</protein>
<name>A0A9P6F463_9FUNG</name>
<dbReference type="AlphaFoldDB" id="A0A9P6F463"/>
<feature type="compositionally biased region" description="Low complexity" evidence="1">
    <location>
        <begin position="40"/>
        <end position="63"/>
    </location>
</feature>
<feature type="non-terminal residue" evidence="2">
    <location>
        <position position="1"/>
    </location>
</feature>
<evidence type="ECO:0000256" key="1">
    <source>
        <dbReference type="SAM" id="MobiDB-lite"/>
    </source>
</evidence>
<dbReference type="EMBL" id="JAABOA010007479">
    <property type="protein sequence ID" value="KAF9541495.1"/>
    <property type="molecule type" value="Genomic_DNA"/>
</dbReference>
<proteinExistence type="predicted"/>
<feature type="region of interest" description="Disordered" evidence="1">
    <location>
        <begin position="39"/>
        <end position="63"/>
    </location>
</feature>
<accession>A0A9P6F463</accession>
<sequence length="63" mass="6857">QDCSDHTAIDPSAFGETLSFGGTTGTFFSDAFSQYGAFIPPLSSQPSFQQQQQQQQQPQPQSK</sequence>
<evidence type="ECO:0000313" key="3">
    <source>
        <dbReference type="Proteomes" id="UP000780801"/>
    </source>
</evidence>
<dbReference type="Proteomes" id="UP000780801">
    <property type="component" value="Unassembled WGS sequence"/>
</dbReference>
<evidence type="ECO:0000313" key="2">
    <source>
        <dbReference type="EMBL" id="KAF9541495.1"/>
    </source>
</evidence>
<gene>
    <name evidence="2" type="ORF">BGW38_009826</name>
</gene>